<dbReference type="PRINTS" id="PR00420">
    <property type="entry name" value="RNGMNOXGNASE"/>
</dbReference>
<proteinExistence type="predicted"/>
<dbReference type="GO" id="GO:0016709">
    <property type="term" value="F:oxidoreductase activity, acting on paired donors, with incorporation or reduction of molecular oxygen, NAD(P)H as one donor, and incorporation of one atom of oxygen"/>
    <property type="evidence" value="ECO:0007669"/>
    <property type="project" value="UniProtKB-ARBA"/>
</dbReference>
<name>A0A8H4L4P6_9HYPO</name>
<dbReference type="GO" id="GO:0071949">
    <property type="term" value="F:FAD binding"/>
    <property type="evidence" value="ECO:0007669"/>
    <property type="project" value="InterPro"/>
</dbReference>
<evidence type="ECO:0000259" key="6">
    <source>
        <dbReference type="Pfam" id="PF01494"/>
    </source>
</evidence>
<sequence>MSAIQSVLIVGAGPAGLILGILLAKAGIHVRLVERAAQPTDETRAVFYNPVAQYEFKRAGVYDDILERSRIPKAAAFCDMQGKKLFSMPGGGLIALMQNQLSAVVTLLGLGQDADYAWVDVDTPQGKQRLEAQYIVGCDGASSTVRRELLGREAMPGFTWDKQLVAADVRHDLLDAFPDAEDSNVFLDSENE</sequence>
<dbReference type="EMBL" id="JAADYS010001433">
    <property type="protein sequence ID" value="KAF4463030.1"/>
    <property type="molecule type" value="Genomic_DNA"/>
</dbReference>
<accession>A0A8H4L4P6</accession>
<keyword evidence="5" id="KW-0472">Membrane</keyword>
<dbReference type="Gene3D" id="3.50.50.60">
    <property type="entry name" value="FAD/NAD(P)-binding domain"/>
    <property type="match status" value="2"/>
</dbReference>
<dbReference type="Gene3D" id="3.30.70.2450">
    <property type="match status" value="1"/>
</dbReference>
<evidence type="ECO:0000256" key="2">
    <source>
        <dbReference type="ARBA" id="ARBA00022630"/>
    </source>
</evidence>
<keyword evidence="5" id="KW-0812">Transmembrane</keyword>
<dbReference type="InterPro" id="IPR050641">
    <property type="entry name" value="RIFMO-like"/>
</dbReference>
<comment type="cofactor">
    <cofactor evidence="1">
        <name>FAD</name>
        <dbReference type="ChEBI" id="CHEBI:57692"/>
    </cofactor>
</comment>
<keyword evidence="3" id="KW-0274">FAD</keyword>
<dbReference type="SUPFAM" id="SSF51905">
    <property type="entry name" value="FAD/NAD(P)-binding domain"/>
    <property type="match status" value="1"/>
</dbReference>
<dbReference type="Pfam" id="PF01494">
    <property type="entry name" value="FAD_binding_3"/>
    <property type="match status" value="2"/>
</dbReference>
<keyword evidence="7" id="KW-0503">Monooxygenase</keyword>
<evidence type="ECO:0000256" key="1">
    <source>
        <dbReference type="ARBA" id="ARBA00001974"/>
    </source>
</evidence>
<evidence type="ECO:0000256" key="4">
    <source>
        <dbReference type="ARBA" id="ARBA00023002"/>
    </source>
</evidence>
<reference evidence="7 8" key="1">
    <citation type="submission" date="2020-01" db="EMBL/GenBank/DDBJ databases">
        <title>Identification and distribution of gene clusters putatively required for synthesis of sphingolipid metabolism inhibitors in phylogenetically diverse species of the filamentous fungus Fusarium.</title>
        <authorList>
            <person name="Kim H.-S."/>
            <person name="Busman M."/>
            <person name="Brown D.W."/>
            <person name="Divon H."/>
            <person name="Uhlig S."/>
            <person name="Proctor R.H."/>
        </authorList>
    </citation>
    <scope>NUCLEOTIDE SEQUENCE [LARGE SCALE GENOMIC DNA]</scope>
    <source>
        <strain evidence="7 8">NRRL 20459</strain>
    </source>
</reference>
<feature type="domain" description="FAD-binding" evidence="6">
    <location>
        <begin position="6"/>
        <end position="73"/>
    </location>
</feature>
<gene>
    <name evidence="7" type="ORF">FALBO_10157</name>
</gene>
<dbReference type="InterPro" id="IPR036188">
    <property type="entry name" value="FAD/NAD-bd_sf"/>
</dbReference>
<keyword evidence="4" id="KW-0560">Oxidoreductase</keyword>
<dbReference type="PANTHER" id="PTHR43004:SF19">
    <property type="entry name" value="BINDING MONOOXYGENASE, PUTATIVE (JCVI)-RELATED"/>
    <property type="match status" value="1"/>
</dbReference>
<evidence type="ECO:0000313" key="8">
    <source>
        <dbReference type="Proteomes" id="UP000554235"/>
    </source>
</evidence>
<evidence type="ECO:0000313" key="7">
    <source>
        <dbReference type="EMBL" id="KAF4463030.1"/>
    </source>
</evidence>
<evidence type="ECO:0000256" key="3">
    <source>
        <dbReference type="ARBA" id="ARBA00022827"/>
    </source>
</evidence>
<dbReference type="PANTHER" id="PTHR43004">
    <property type="entry name" value="TRK SYSTEM POTASSIUM UPTAKE PROTEIN"/>
    <property type="match status" value="1"/>
</dbReference>
<dbReference type="OrthoDB" id="10016252at2759"/>
<dbReference type="AlphaFoldDB" id="A0A8H4L4P6"/>
<dbReference type="Proteomes" id="UP000554235">
    <property type="component" value="Unassembled WGS sequence"/>
</dbReference>
<keyword evidence="8" id="KW-1185">Reference proteome</keyword>
<evidence type="ECO:0000256" key="5">
    <source>
        <dbReference type="SAM" id="Phobius"/>
    </source>
</evidence>
<comment type="caution">
    <text evidence="7">The sequence shown here is derived from an EMBL/GenBank/DDBJ whole genome shotgun (WGS) entry which is preliminary data.</text>
</comment>
<feature type="domain" description="FAD-binding" evidence="6">
    <location>
        <begin position="112"/>
        <end position="167"/>
    </location>
</feature>
<protein>
    <submittedName>
        <fullName evidence="7">Para-nitrophenol 4-monooxygenase</fullName>
    </submittedName>
</protein>
<feature type="transmembrane region" description="Helical" evidence="5">
    <location>
        <begin position="6"/>
        <end position="24"/>
    </location>
</feature>
<dbReference type="InterPro" id="IPR002938">
    <property type="entry name" value="FAD-bd"/>
</dbReference>
<organism evidence="7 8">
    <name type="scientific">Fusarium albosuccineum</name>
    <dbReference type="NCBI Taxonomy" id="1237068"/>
    <lineage>
        <taxon>Eukaryota</taxon>
        <taxon>Fungi</taxon>
        <taxon>Dikarya</taxon>
        <taxon>Ascomycota</taxon>
        <taxon>Pezizomycotina</taxon>
        <taxon>Sordariomycetes</taxon>
        <taxon>Hypocreomycetidae</taxon>
        <taxon>Hypocreales</taxon>
        <taxon>Nectriaceae</taxon>
        <taxon>Fusarium</taxon>
        <taxon>Fusarium decemcellulare species complex</taxon>
    </lineage>
</organism>
<keyword evidence="5" id="KW-1133">Transmembrane helix</keyword>
<keyword evidence="2" id="KW-0285">Flavoprotein</keyword>